<organism evidence="1">
    <name type="scientific">mine drainage metagenome</name>
    <dbReference type="NCBI Taxonomy" id="410659"/>
    <lineage>
        <taxon>unclassified sequences</taxon>
        <taxon>metagenomes</taxon>
        <taxon>ecological metagenomes</taxon>
    </lineage>
</organism>
<reference evidence="1" key="1">
    <citation type="submission" date="2013-08" db="EMBL/GenBank/DDBJ databases">
        <authorList>
            <person name="Mendez C."/>
            <person name="Richter M."/>
            <person name="Ferrer M."/>
            <person name="Sanchez J."/>
        </authorList>
    </citation>
    <scope>NUCLEOTIDE SEQUENCE</scope>
</reference>
<dbReference type="EMBL" id="AUZX01005501">
    <property type="protein sequence ID" value="EQD67604.1"/>
    <property type="molecule type" value="Genomic_DNA"/>
</dbReference>
<protein>
    <submittedName>
        <fullName evidence="1">Type IVB pilus formation outer membrane protein, R64 PilN family</fullName>
    </submittedName>
</protein>
<proteinExistence type="predicted"/>
<sequence>MLDTYGHVSLMTQGSGIALQGQPLPIEVTKTVGYLASAETTASTLVGQSTALTPGQVTTGFSMIVVPRILPGGSLAMQYAVDLSTLNSLTTINSGGESIQVPSVS</sequence>
<name>T1CK08_9ZZZZ</name>
<comment type="caution">
    <text evidence="1">The sequence shown here is derived from an EMBL/GenBank/DDBJ whole genome shotgun (WGS) entry which is preliminary data.</text>
</comment>
<evidence type="ECO:0000313" key="1">
    <source>
        <dbReference type="EMBL" id="EQD67604.1"/>
    </source>
</evidence>
<reference evidence="1" key="2">
    <citation type="journal article" date="2014" name="ISME J.">
        <title>Microbial stratification in low pH oxic and suboxic macroscopic growths along an acid mine drainage.</title>
        <authorList>
            <person name="Mendez-Garcia C."/>
            <person name="Mesa V."/>
            <person name="Sprenger R.R."/>
            <person name="Richter M."/>
            <person name="Diez M.S."/>
            <person name="Solano J."/>
            <person name="Bargiela R."/>
            <person name="Golyshina O.V."/>
            <person name="Manteca A."/>
            <person name="Ramos J.L."/>
            <person name="Gallego J.R."/>
            <person name="Llorente I."/>
            <person name="Martins Dos Santos V.A."/>
            <person name="Jensen O.N."/>
            <person name="Pelaez A.I."/>
            <person name="Sanchez J."/>
            <person name="Ferrer M."/>
        </authorList>
    </citation>
    <scope>NUCLEOTIDE SEQUENCE</scope>
</reference>
<feature type="non-terminal residue" evidence="1">
    <location>
        <position position="105"/>
    </location>
</feature>
<gene>
    <name evidence="1" type="ORF">B1A_07654</name>
</gene>
<dbReference type="AlphaFoldDB" id="T1CK08"/>
<accession>T1CK08</accession>